<protein>
    <submittedName>
        <fullName evidence="4">7TM receptor with intracellular metal dependent phosphohydrolase</fullName>
    </submittedName>
</protein>
<dbReference type="Gene3D" id="1.10.3210.10">
    <property type="entry name" value="Hypothetical protein af1432"/>
    <property type="match status" value="1"/>
</dbReference>
<dbReference type="EMBL" id="CDRZ01000223">
    <property type="protein sequence ID" value="CEO88921.1"/>
    <property type="molecule type" value="Genomic_DNA"/>
</dbReference>
<dbReference type="SMART" id="SM00471">
    <property type="entry name" value="HDc"/>
    <property type="match status" value="1"/>
</dbReference>
<reference evidence="5" key="1">
    <citation type="submission" date="2015-01" db="EMBL/GenBank/DDBJ databases">
        <authorList>
            <person name="Manzoor Shahid"/>
            <person name="Zubair Saima"/>
        </authorList>
    </citation>
    <scope>NUCLEOTIDE SEQUENCE [LARGE SCALE GENOMIC DNA]</scope>
    <source>
        <strain evidence="5">Sp3</strain>
    </source>
</reference>
<feature type="transmembrane region" description="Helical" evidence="2">
    <location>
        <begin position="442"/>
        <end position="463"/>
    </location>
</feature>
<keyword evidence="2" id="KW-1133">Transmembrane helix</keyword>
<keyword evidence="4" id="KW-0378">Hydrolase</keyword>
<keyword evidence="5" id="KW-1185">Reference proteome</keyword>
<dbReference type="InterPro" id="IPR011621">
    <property type="entry name" value="Metal-dep_PHydrolase_7TM_intra"/>
</dbReference>
<feature type="transmembrane region" description="Helical" evidence="2">
    <location>
        <begin position="280"/>
        <end position="303"/>
    </location>
</feature>
<dbReference type="InterPro" id="IPR006674">
    <property type="entry name" value="HD_domain"/>
</dbReference>
<evidence type="ECO:0000256" key="2">
    <source>
        <dbReference type="SAM" id="Phobius"/>
    </source>
</evidence>
<dbReference type="PANTHER" id="PTHR36442">
    <property type="entry name" value="CYCLIC-DI-AMP PHOSPHODIESTERASE PGPH"/>
    <property type="match status" value="1"/>
</dbReference>
<dbReference type="Proteomes" id="UP000046155">
    <property type="component" value="Unassembled WGS sequence"/>
</dbReference>
<dbReference type="NCBIfam" id="TIGR00277">
    <property type="entry name" value="HDIG"/>
    <property type="match status" value="1"/>
</dbReference>
<feature type="coiled-coil region" evidence="1">
    <location>
        <begin position="149"/>
        <end position="176"/>
    </location>
</feature>
<accession>A0A0B7MLT2</accession>
<feature type="transmembrane region" description="Helical" evidence="2">
    <location>
        <begin position="27"/>
        <end position="45"/>
    </location>
</feature>
<dbReference type="CDD" id="cd00077">
    <property type="entry name" value="HDc"/>
    <property type="match status" value="1"/>
</dbReference>
<dbReference type="Pfam" id="PF07698">
    <property type="entry name" value="7TM-7TMR_HD"/>
    <property type="match status" value="1"/>
</dbReference>
<dbReference type="InterPro" id="IPR052722">
    <property type="entry name" value="PgpH_phosphodiesterase"/>
</dbReference>
<dbReference type="RefSeq" id="WP_044664976.1">
    <property type="nucleotide sequence ID" value="NZ_CDRZ01000223.1"/>
</dbReference>
<evidence type="ECO:0000313" key="4">
    <source>
        <dbReference type="EMBL" id="CEO88921.1"/>
    </source>
</evidence>
<feature type="transmembrane region" description="Helical" evidence="2">
    <location>
        <begin position="368"/>
        <end position="385"/>
    </location>
</feature>
<gene>
    <name evidence="4" type="ORF">SSCH_30025</name>
</gene>
<sequence>MLDLRRGNTLLRQTWKKYTSNPVFRRVGWGVIFFLAAVFIVGSGLTSRGYSFKEGQVCPTNIYAPRAIVYVDEAETERLRRNAVSQVEKSYQEDTGVLTRLDEKVKNAFDKVRKLRDTEIQPAEKLQQLRTYLAQEMGIPTAELEAIPTSSLESLLQGKEQELDKAETLSVGLLQEELRYGLKADALPNAKESIAEKVSNSDITREWKPTVSAVLVNTIRPNLIFDKETYERRVAQAEAEVPIVERTYKAGQVIVREGDIITKVHLAVLRQSGLMRGQAAWPQVLGVTLFVLLIGVLIVLYLYRSHREILEREQYLILYGLVVTLTILIAKAVSVITISPRPEIAVLVGYLLPVAGGAILISVLLDKGLAVFTAFIFSVLVGVMTNGQLSFALVGFVGSMAGIFGVGVIGSRSDVVRGGAFISLANVGMILILGLLNETPLTMVLAGMGMGVLNGIISSILALGSLPYLEGAFGITSSVRLLELSNPSEPLLKRLLLEAPGTYHHSILVGNLAEAAAEAVHADPLLVRVGSYYHDVGKLKRPYFFIENQMSRENPHDKIAPSLSTLIITSHVKDGLELAREHKLPPDLQGIIEQHHGTSLVAYFYQRALESERPELVTEEEFRYDSVKPQSKEAALVMLADSVEAAIRSLQKPTPGRLEGLTRKVIKEKLHDGQLEECDLTFKDLNKIAVAFVRVLGGIFHSRIEYPEAALITELERRKSRGAAVNQRGAESG</sequence>
<keyword evidence="4" id="KW-0675">Receptor</keyword>
<dbReference type="Pfam" id="PF07697">
    <property type="entry name" value="7TMR-HDED"/>
    <property type="match status" value="1"/>
</dbReference>
<dbReference type="InterPro" id="IPR006675">
    <property type="entry name" value="HDIG_dom"/>
</dbReference>
<dbReference type="OrthoDB" id="9806952at2"/>
<dbReference type="InterPro" id="IPR011624">
    <property type="entry name" value="Metal-dep_PHydrolase_7TM_extra"/>
</dbReference>
<keyword evidence="2" id="KW-0812">Transmembrane</keyword>
<dbReference type="Pfam" id="PF01966">
    <property type="entry name" value="HD"/>
    <property type="match status" value="1"/>
</dbReference>
<dbReference type="AlphaFoldDB" id="A0A0B7MLT2"/>
<feature type="domain" description="HD/PDEase" evidence="3">
    <location>
        <begin position="498"/>
        <end position="655"/>
    </location>
</feature>
<dbReference type="SUPFAM" id="SSF109604">
    <property type="entry name" value="HD-domain/PDEase-like"/>
    <property type="match status" value="1"/>
</dbReference>
<name>A0A0B7MLT2_9FIRM</name>
<evidence type="ECO:0000259" key="3">
    <source>
        <dbReference type="SMART" id="SM00471"/>
    </source>
</evidence>
<dbReference type="InterPro" id="IPR003607">
    <property type="entry name" value="HD/PDEase_dom"/>
</dbReference>
<evidence type="ECO:0000313" key="5">
    <source>
        <dbReference type="Proteomes" id="UP000046155"/>
    </source>
</evidence>
<keyword evidence="2" id="KW-0472">Membrane</keyword>
<proteinExistence type="predicted"/>
<dbReference type="PANTHER" id="PTHR36442:SF1">
    <property type="entry name" value="CYCLIC-DI-AMP PHOSPHODIESTERASE PGPH"/>
    <property type="match status" value="1"/>
</dbReference>
<feature type="transmembrane region" description="Helical" evidence="2">
    <location>
        <begin position="315"/>
        <end position="338"/>
    </location>
</feature>
<evidence type="ECO:0000256" key="1">
    <source>
        <dbReference type="SAM" id="Coils"/>
    </source>
</evidence>
<feature type="transmembrane region" description="Helical" evidence="2">
    <location>
        <begin position="391"/>
        <end position="411"/>
    </location>
</feature>
<keyword evidence="1" id="KW-0175">Coiled coil</keyword>
<organism evidence="4 5">
    <name type="scientific">Syntrophaceticus schinkii</name>
    <dbReference type="NCBI Taxonomy" id="499207"/>
    <lineage>
        <taxon>Bacteria</taxon>
        <taxon>Bacillati</taxon>
        <taxon>Bacillota</taxon>
        <taxon>Clostridia</taxon>
        <taxon>Thermoanaerobacterales</taxon>
        <taxon>Thermoanaerobacterales Family III. Incertae Sedis</taxon>
        <taxon>Syntrophaceticus</taxon>
    </lineage>
</organism>
<dbReference type="GO" id="GO:0016787">
    <property type="term" value="F:hydrolase activity"/>
    <property type="evidence" value="ECO:0007669"/>
    <property type="project" value="UniProtKB-KW"/>
</dbReference>
<feature type="transmembrane region" description="Helical" evidence="2">
    <location>
        <begin position="418"/>
        <end position="436"/>
    </location>
</feature>